<dbReference type="InterPro" id="IPR011762">
    <property type="entry name" value="COA_CT_N"/>
</dbReference>
<dbReference type="GO" id="GO:0004485">
    <property type="term" value="F:methylcrotonoyl-CoA carboxylase activity"/>
    <property type="evidence" value="ECO:0007669"/>
    <property type="project" value="TreeGrafter"/>
</dbReference>
<evidence type="ECO:0000256" key="1">
    <source>
        <dbReference type="SAM" id="Coils"/>
    </source>
</evidence>
<organism evidence="4">
    <name type="scientific">hydrocarbon metagenome</name>
    <dbReference type="NCBI Taxonomy" id="938273"/>
    <lineage>
        <taxon>unclassified sequences</taxon>
        <taxon>metagenomes</taxon>
        <taxon>ecological metagenomes</taxon>
    </lineage>
</organism>
<keyword evidence="4" id="KW-0808">Transferase</keyword>
<dbReference type="Pfam" id="PF01039">
    <property type="entry name" value="Carboxyl_trans"/>
    <property type="match status" value="1"/>
</dbReference>
<dbReference type="InterPro" id="IPR011763">
    <property type="entry name" value="COA_CT_C"/>
</dbReference>
<dbReference type="SUPFAM" id="SSF52096">
    <property type="entry name" value="ClpP/crotonase"/>
    <property type="match status" value="2"/>
</dbReference>
<dbReference type="PROSITE" id="PS50980">
    <property type="entry name" value="COA_CT_NTER"/>
    <property type="match status" value="1"/>
</dbReference>
<dbReference type="InterPro" id="IPR034733">
    <property type="entry name" value="AcCoA_carboxyl_beta"/>
</dbReference>
<dbReference type="GO" id="GO:1905202">
    <property type="term" value="C:methylcrotonoyl-CoA carboxylase complex"/>
    <property type="evidence" value="ECO:0007669"/>
    <property type="project" value="TreeGrafter"/>
</dbReference>
<dbReference type="GO" id="GO:0003989">
    <property type="term" value="F:acetyl-CoA carboxylase activity"/>
    <property type="evidence" value="ECO:0007669"/>
    <property type="project" value="UniProtKB-EC"/>
</dbReference>
<dbReference type="EMBL" id="LNQE01001882">
    <property type="protein sequence ID" value="KUG03420.1"/>
    <property type="molecule type" value="Genomic_DNA"/>
</dbReference>
<evidence type="ECO:0000259" key="3">
    <source>
        <dbReference type="PROSITE" id="PS50989"/>
    </source>
</evidence>
<gene>
    <name evidence="4" type="ORF">ASZ90_019208</name>
</gene>
<sequence>MSEYGFSLHPYFKEMPGIGKPLSRELKANAEELKKVEEEIAREIERVKNSGKSTEAMNKKGEMSVWQRLEYLVDPGTWCPLHTIYDPVDNEEGSTGVIDGLGKIAGKWAVIIASNNKIMAGAWIDGQADNILRVTDIAKRLHIPLVWVLNCSGVKLMEQEKVYPNRRGNGTTFFRHAELEQMGIPVIVGIYGTNPAGGGYHGISPTTLIAHKDANIAVGGGGIVGGMSPKGYFDNETAESLTEATRQLSSTPPGRVEIHYNGTGFFREVCETEEGVLDKIKQYVKDMPAYHPDFFRVADPAEPKFPISDLYSLIPFNQRRVYSMPDVLARLFDNSEHMEYKPDYGPEMYCGLAKIDGYLCGVIANNQGALGADYPEYTDQYAGMGGKLYRQGLIKMSEFVTFCGRDRIPLLWVQDTTGIDVGDIAERAELLGLGMSLIYSIESTELPMMLVVLRKGTAAAHYVLGGPNANNNNVFTLGTAATEIYVMHGETAAAATYCRRLVKEQDAGQPLEPIIDKMNGIVKDYYDKSRPVFCAKKGFVDEVANLSDLRNYCKAFVGATYQNPTSICPPHQMITPRVIKG</sequence>
<accession>A0A0W8E449</accession>
<protein>
    <submittedName>
        <fullName evidence="4">Acetyl-coenzyme a carboxyl transferase alpha / beta chain</fullName>
        <ecNumber evidence="4">6.4.1.2</ecNumber>
        <ecNumber evidence="4">6.4.1.3</ecNumber>
    </submittedName>
</protein>
<dbReference type="GO" id="GO:0006552">
    <property type="term" value="P:L-leucine catabolic process"/>
    <property type="evidence" value="ECO:0007669"/>
    <property type="project" value="TreeGrafter"/>
</dbReference>
<dbReference type="Gene3D" id="1.20.5.680">
    <property type="entry name" value="Single Helix bin"/>
    <property type="match status" value="1"/>
</dbReference>
<keyword evidence="1" id="KW-0175">Coiled coil</keyword>
<dbReference type="EC" id="6.4.1.2" evidence="4"/>
<dbReference type="GO" id="GO:0004658">
    <property type="term" value="F:propionyl-CoA carboxylase activity"/>
    <property type="evidence" value="ECO:0007669"/>
    <property type="project" value="UniProtKB-EC"/>
</dbReference>
<reference evidence="4" key="1">
    <citation type="journal article" date="2015" name="Proc. Natl. Acad. Sci. U.S.A.">
        <title>Networks of energetic and metabolic interactions define dynamics in microbial communities.</title>
        <authorList>
            <person name="Embree M."/>
            <person name="Liu J.K."/>
            <person name="Al-Bassam M.M."/>
            <person name="Zengler K."/>
        </authorList>
    </citation>
    <scope>NUCLEOTIDE SEQUENCE</scope>
</reference>
<proteinExistence type="predicted"/>
<feature type="domain" description="CoA carboxyltransferase C-terminal" evidence="3">
    <location>
        <begin position="302"/>
        <end position="563"/>
    </location>
</feature>
<feature type="coiled-coil region" evidence="1">
    <location>
        <begin position="23"/>
        <end position="50"/>
    </location>
</feature>
<dbReference type="PROSITE" id="PS50989">
    <property type="entry name" value="COA_CT_CTER"/>
    <property type="match status" value="1"/>
</dbReference>
<dbReference type="Gene3D" id="3.90.226.10">
    <property type="entry name" value="2-enoyl-CoA Hydratase, Chain A, domain 1"/>
    <property type="match status" value="2"/>
</dbReference>
<feature type="domain" description="CoA carboxyltransferase N-terminal" evidence="2">
    <location>
        <begin position="33"/>
        <end position="299"/>
    </location>
</feature>
<dbReference type="InterPro" id="IPR029045">
    <property type="entry name" value="ClpP/crotonase-like_dom_sf"/>
</dbReference>
<dbReference type="EC" id="6.4.1.3" evidence="4"/>
<dbReference type="PANTHER" id="PTHR22855">
    <property type="entry name" value="ACETYL, PROPIONYL, PYRUVATE, AND GLUTACONYL CARBOXYLASE-RELATED"/>
    <property type="match status" value="1"/>
</dbReference>
<evidence type="ECO:0000259" key="2">
    <source>
        <dbReference type="PROSITE" id="PS50980"/>
    </source>
</evidence>
<dbReference type="PANTHER" id="PTHR22855:SF13">
    <property type="entry name" value="METHYLCROTONOYL-COA CARBOXYLASE BETA CHAIN, MITOCHONDRIAL"/>
    <property type="match status" value="1"/>
</dbReference>
<dbReference type="AlphaFoldDB" id="A0A0W8E449"/>
<dbReference type="InterPro" id="IPR045190">
    <property type="entry name" value="MCCB/AccD1-like"/>
</dbReference>
<keyword evidence="4" id="KW-0436">Ligase</keyword>
<name>A0A0W8E449_9ZZZZ</name>
<dbReference type="GO" id="GO:0016740">
    <property type="term" value="F:transferase activity"/>
    <property type="evidence" value="ECO:0007669"/>
    <property type="project" value="UniProtKB-KW"/>
</dbReference>
<comment type="caution">
    <text evidence="4">The sequence shown here is derived from an EMBL/GenBank/DDBJ whole genome shotgun (WGS) entry which is preliminary data.</text>
</comment>
<evidence type="ECO:0000313" key="4">
    <source>
        <dbReference type="EMBL" id="KUG03420.1"/>
    </source>
</evidence>